<feature type="domain" description="Polymerase beta nucleotidyltransferase" evidence="1">
    <location>
        <begin position="23"/>
        <end position="95"/>
    </location>
</feature>
<dbReference type="KEGG" id="rmr:Rmar_1467"/>
<dbReference type="Gene3D" id="3.30.460.10">
    <property type="entry name" value="Beta Polymerase, domain 2"/>
    <property type="match status" value="1"/>
</dbReference>
<protein>
    <recommendedName>
        <fullName evidence="1">Polymerase beta nucleotidyltransferase domain-containing protein</fullName>
    </recommendedName>
</protein>
<keyword evidence="3" id="KW-1185">Reference proteome</keyword>
<proteinExistence type="predicted"/>
<dbReference type="OrthoDB" id="14556at2"/>
<dbReference type="Proteomes" id="UP000002221">
    <property type="component" value="Chromosome"/>
</dbReference>
<evidence type="ECO:0000259" key="1">
    <source>
        <dbReference type="Pfam" id="PF18765"/>
    </source>
</evidence>
<organism evidence="2 3">
    <name type="scientific">Rhodothermus marinus (strain ATCC 43812 / DSM 4252 / R-10)</name>
    <name type="common">Rhodothermus obamensis</name>
    <dbReference type="NCBI Taxonomy" id="518766"/>
    <lineage>
        <taxon>Bacteria</taxon>
        <taxon>Pseudomonadati</taxon>
        <taxon>Rhodothermota</taxon>
        <taxon>Rhodothermia</taxon>
        <taxon>Rhodothermales</taxon>
        <taxon>Rhodothermaceae</taxon>
        <taxon>Rhodothermus</taxon>
    </lineage>
</organism>
<dbReference type="InterPro" id="IPR041633">
    <property type="entry name" value="Polbeta"/>
</dbReference>
<dbReference type="CDD" id="cd05403">
    <property type="entry name" value="NT_KNTase_like"/>
    <property type="match status" value="1"/>
</dbReference>
<dbReference type="Pfam" id="PF18765">
    <property type="entry name" value="Polbeta"/>
    <property type="match status" value="1"/>
</dbReference>
<dbReference type="EMBL" id="CP001807">
    <property type="protein sequence ID" value="ACY48354.1"/>
    <property type="molecule type" value="Genomic_DNA"/>
</dbReference>
<dbReference type="STRING" id="518766.Rmar_1467"/>
<reference evidence="2 3" key="1">
    <citation type="journal article" date="2009" name="Stand. Genomic Sci.">
        <title>Complete genome sequence of Rhodothermus marinus type strain (R-10).</title>
        <authorList>
            <person name="Nolan M."/>
            <person name="Tindall B.J."/>
            <person name="Pomrenke H."/>
            <person name="Lapidus A."/>
            <person name="Copeland A."/>
            <person name="Glavina Del Rio T."/>
            <person name="Lucas S."/>
            <person name="Chen F."/>
            <person name="Tice H."/>
            <person name="Cheng J.F."/>
            <person name="Saunders E."/>
            <person name="Han C."/>
            <person name="Bruce D."/>
            <person name="Goodwin L."/>
            <person name="Chain P."/>
            <person name="Pitluck S."/>
            <person name="Ovchinikova G."/>
            <person name="Pati A."/>
            <person name="Ivanova N."/>
            <person name="Mavromatis K."/>
            <person name="Chen A."/>
            <person name="Palaniappan K."/>
            <person name="Land M."/>
            <person name="Hauser L."/>
            <person name="Chang Y.J."/>
            <person name="Jeffries C.D."/>
            <person name="Brettin T."/>
            <person name="Goker M."/>
            <person name="Bristow J."/>
            <person name="Eisen J.A."/>
            <person name="Markowitz V."/>
            <person name="Hugenholtz P."/>
            <person name="Kyrpides N.C."/>
            <person name="Klenk H.P."/>
            <person name="Detter J.C."/>
        </authorList>
    </citation>
    <scope>NUCLEOTIDE SEQUENCE [LARGE SCALE GENOMIC DNA]</scope>
    <source>
        <strain evidence="3">ATCC 43812 / DSM 4252 / R-10</strain>
    </source>
</reference>
<dbReference type="AlphaFoldDB" id="D0MIP6"/>
<name>D0MIP6_RHOM4</name>
<dbReference type="SUPFAM" id="SSF81301">
    <property type="entry name" value="Nucleotidyltransferase"/>
    <property type="match status" value="1"/>
</dbReference>
<dbReference type="eggNOG" id="COG1708">
    <property type="taxonomic scope" value="Bacteria"/>
</dbReference>
<dbReference type="InterPro" id="IPR043519">
    <property type="entry name" value="NT_sf"/>
</dbReference>
<dbReference type="RefSeq" id="WP_012843965.1">
    <property type="nucleotide sequence ID" value="NC_013501.1"/>
</dbReference>
<evidence type="ECO:0000313" key="3">
    <source>
        <dbReference type="Proteomes" id="UP000002221"/>
    </source>
</evidence>
<gene>
    <name evidence="2" type="ordered locus">Rmar_1467</name>
</gene>
<accession>D0MIP6</accession>
<sequence>MRLRAQDRERIKQIAREVFGPGTRVFLFGSRVDPHRKGGDVDLYVIPAVREDLFDRKLTFLARLKLQLGDRKIDVVLAENPSRPIEQAALQEGIEL</sequence>
<evidence type="ECO:0000313" key="2">
    <source>
        <dbReference type="EMBL" id="ACY48354.1"/>
    </source>
</evidence>
<dbReference type="HOGENOM" id="CLU_164558_1_0_10"/>